<keyword evidence="2" id="KW-1185">Reference proteome</keyword>
<evidence type="ECO:0000313" key="2">
    <source>
        <dbReference type="Proteomes" id="UP000018144"/>
    </source>
</evidence>
<protein>
    <submittedName>
        <fullName evidence="1">Uncharacterized protein</fullName>
    </submittedName>
</protein>
<proteinExistence type="predicted"/>
<evidence type="ECO:0000313" key="1">
    <source>
        <dbReference type="EMBL" id="CCX32034.1"/>
    </source>
</evidence>
<sequence>MATDFEGGGVITLVAVVG</sequence>
<name>U4LIV6_PYROM</name>
<dbReference type="AlphaFoldDB" id="U4LIV6"/>
<organism evidence="1 2">
    <name type="scientific">Pyronema omphalodes (strain CBS 100304)</name>
    <name type="common">Pyronema confluens</name>
    <dbReference type="NCBI Taxonomy" id="1076935"/>
    <lineage>
        <taxon>Eukaryota</taxon>
        <taxon>Fungi</taxon>
        <taxon>Dikarya</taxon>
        <taxon>Ascomycota</taxon>
        <taxon>Pezizomycotina</taxon>
        <taxon>Pezizomycetes</taxon>
        <taxon>Pezizales</taxon>
        <taxon>Pyronemataceae</taxon>
        <taxon>Pyronema</taxon>
    </lineage>
</organism>
<dbReference type="EMBL" id="HF935722">
    <property type="protein sequence ID" value="CCX32034.1"/>
    <property type="molecule type" value="Genomic_DNA"/>
</dbReference>
<gene>
    <name evidence="1" type="ORF">PCON_12238</name>
</gene>
<accession>U4LIV6</accession>
<reference evidence="1 2" key="1">
    <citation type="journal article" date="2013" name="PLoS Genet.">
        <title>The genome and development-dependent transcriptomes of Pyronema confluens: a window into fungal evolution.</title>
        <authorList>
            <person name="Traeger S."/>
            <person name="Altegoer F."/>
            <person name="Freitag M."/>
            <person name="Gabaldon T."/>
            <person name="Kempken F."/>
            <person name="Kumar A."/>
            <person name="Marcet-Houben M."/>
            <person name="Poggeler S."/>
            <person name="Stajich J.E."/>
            <person name="Nowrousian M."/>
        </authorList>
    </citation>
    <scope>NUCLEOTIDE SEQUENCE [LARGE SCALE GENOMIC DNA]</scope>
    <source>
        <strain evidence="2">CBS 100304</strain>
        <tissue evidence="1">Vegetative mycelium</tissue>
    </source>
</reference>
<dbReference type="Proteomes" id="UP000018144">
    <property type="component" value="Unassembled WGS sequence"/>
</dbReference>